<evidence type="ECO:0000313" key="4">
    <source>
        <dbReference type="WBParaSite" id="GPUH_0002013701-mRNA-1"/>
    </source>
</evidence>
<dbReference type="OrthoDB" id="5846914at2759"/>
<reference evidence="2 3" key="2">
    <citation type="submission" date="2018-11" db="EMBL/GenBank/DDBJ databases">
        <authorList>
            <consortium name="Pathogen Informatics"/>
        </authorList>
    </citation>
    <scope>NUCLEOTIDE SEQUENCE [LARGE SCALE GENOMIC DNA]</scope>
</reference>
<accession>A0A183EGM1</accession>
<keyword evidence="3" id="KW-1185">Reference proteome</keyword>
<protein>
    <submittedName>
        <fullName evidence="4">DH domain-containing protein</fullName>
    </submittedName>
</protein>
<feature type="region of interest" description="Disordered" evidence="1">
    <location>
        <begin position="1"/>
        <end position="21"/>
    </location>
</feature>
<feature type="compositionally biased region" description="Basic and acidic residues" evidence="1">
    <location>
        <begin position="11"/>
        <end position="20"/>
    </location>
</feature>
<name>A0A183EGM1_9BILA</name>
<reference evidence="4" key="1">
    <citation type="submission" date="2016-06" db="UniProtKB">
        <authorList>
            <consortium name="WormBaseParasite"/>
        </authorList>
    </citation>
    <scope>IDENTIFICATION</scope>
</reference>
<organism evidence="4">
    <name type="scientific">Gongylonema pulchrum</name>
    <dbReference type="NCBI Taxonomy" id="637853"/>
    <lineage>
        <taxon>Eukaryota</taxon>
        <taxon>Metazoa</taxon>
        <taxon>Ecdysozoa</taxon>
        <taxon>Nematoda</taxon>
        <taxon>Chromadorea</taxon>
        <taxon>Rhabditida</taxon>
        <taxon>Spirurina</taxon>
        <taxon>Spiruromorpha</taxon>
        <taxon>Spiruroidea</taxon>
        <taxon>Gongylonematidae</taxon>
        <taxon>Gongylonema</taxon>
    </lineage>
</organism>
<proteinExistence type="predicted"/>
<sequence>MRSIPSLNDLHGGKSNDELNHGPVVRLRNVSGVGRGGDHSSCYVLCDEVYQCLLPEMQNEWAVDYGTDEEEGSRSPVSYSEMCRQLSMSMDNRAEFHRHLQIIINTNSTARLKRSSEKTSSARLDSSSKRMFLVSRTNERFKWSDLLWLQLQATVAGRQMKPVSVQIRSTREHDIYLLAEREKQKIILDEIRNFHVDADTGCASASSSCHSSEQDLLKANLKVVRCLLDRYEDFVALYPNTYCMDRANKLSEVVKVCVQILYAWYNIIMDLYTRIREVLFFVDFRFT</sequence>
<evidence type="ECO:0000256" key="1">
    <source>
        <dbReference type="SAM" id="MobiDB-lite"/>
    </source>
</evidence>
<dbReference type="AlphaFoldDB" id="A0A183EGM1"/>
<evidence type="ECO:0000313" key="2">
    <source>
        <dbReference type="EMBL" id="VDN35332.1"/>
    </source>
</evidence>
<dbReference type="Proteomes" id="UP000271098">
    <property type="component" value="Unassembled WGS sequence"/>
</dbReference>
<dbReference type="EMBL" id="UYRT01089785">
    <property type="protein sequence ID" value="VDN35332.1"/>
    <property type="molecule type" value="Genomic_DNA"/>
</dbReference>
<dbReference type="WBParaSite" id="GPUH_0002013701-mRNA-1">
    <property type="protein sequence ID" value="GPUH_0002013701-mRNA-1"/>
    <property type="gene ID" value="GPUH_0002013701"/>
</dbReference>
<gene>
    <name evidence="2" type="ORF">GPUH_LOCUS20113</name>
</gene>
<evidence type="ECO:0000313" key="3">
    <source>
        <dbReference type="Proteomes" id="UP000271098"/>
    </source>
</evidence>